<dbReference type="InterPro" id="IPR001932">
    <property type="entry name" value="PPM-type_phosphatase-like_dom"/>
</dbReference>
<dbReference type="HOGENOM" id="CLU_409774_0_0_3"/>
<evidence type="ECO:0000256" key="10">
    <source>
        <dbReference type="SAM" id="Phobius"/>
    </source>
</evidence>
<dbReference type="STRING" id="41431.PCC8801_1005"/>
<dbReference type="SUPFAM" id="SSF81606">
    <property type="entry name" value="PP2C-like"/>
    <property type="match status" value="1"/>
</dbReference>
<organism evidence="14 15">
    <name type="scientific">Rippkaea orientalis (strain PCC 8801 / RF-1)</name>
    <name type="common">Cyanothece sp. (strain PCC 8801)</name>
    <dbReference type="NCBI Taxonomy" id="41431"/>
    <lineage>
        <taxon>Bacteria</taxon>
        <taxon>Bacillati</taxon>
        <taxon>Cyanobacteriota</taxon>
        <taxon>Cyanophyceae</taxon>
        <taxon>Oscillatoriophycideae</taxon>
        <taxon>Chroococcales</taxon>
        <taxon>Aphanothecaceae</taxon>
        <taxon>Rippkaea</taxon>
        <taxon>Rippkaea orientalis</taxon>
    </lineage>
</organism>
<keyword evidence="3" id="KW-0808">Transferase</keyword>
<proteinExistence type="predicted"/>
<evidence type="ECO:0000313" key="15">
    <source>
        <dbReference type="Proteomes" id="UP000008204"/>
    </source>
</evidence>
<dbReference type="SMART" id="SM00304">
    <property type="entry name" value="HAMP"/>
    <property type="match status" value="1"/>
</dbReference>
<dbReference type="InterPro" id="IPR052016">
    <property type="entry name" value="Bact_Sigma-Reg"/>
</dbReference>
<dbReference type="InterPro" id="IPR000014">
    <property type="entry name" value="PAS"/>
</dbReference>
<feature type="transmembrane region" description="Helical" evidence="10">
    <location>
        <begin position="12"/>
        <end position="31"/>
    </location>
</feature>
<dbReference type="eggNOG" id="COG5002">
    <property type="taxonomic scope" value="Bacteria"/>
</dbReference>
<keyword evidence="7" id="KW-0067">ATP-binding</keyword>
<keyword evidence="5" id="KW-0418">Kinase</keyword>
<keyword evidence="10" id="KW-1133">Transmembrane helix</keyword>
<evidence type="ECO:0000256" key="4">
    <source>
        <dbReference type="ARBA" id="ARBA00022741"/>
    </source>
</evidence>
<dbReference type="Gene3D" id="6.10.340.10">
    <property type="match status" value="1"/>
</dbReference>
<keyword evidence="15" id="KW-1185">Reference proteome</keyword>
<dbReference type="Gene3D" id="3.30.450.20">
    <property type="entry name" value="PAS domain"/>
    <property type="match status" value="1"/>
</dbReference>
<dbReference type="PANTHER" id="PTHR43156">
    <property type="entry name" value="STAGE II SPORULATION PROTEIN E-RELATED"/>
    <property type="match status" value="1"/>
</dbReference>
<dbReference type="PROSITE" id="PS50885">
    <property type="entry name" value="HAMP"/>
    <property type="match status" value="1"/>
</dbReference>
<dbReference type="SUPFAM" id="SSF158472">
    <property type="entry name" value="HAMP domain-like"/>
    <property type="match status" value="1"/>
</dbReference>
<dbReference type="eggNOG" id="COG2208">
    <property type="taxonomic scope" value="Bacteria"/>
</dbReference>
<dbReference type="PROSITE" id="PS50113">
    <property type="entry name" value="PAC"/>
    <property type="match status" value="1"/>
</dbReference>
<reference evidence="15" key="1">
    <citation type="journal article" date="2011" name="MBio">
        <title>Novel metabolic attributes of the genus Cyanothece, comprising a group of unicellular nitrogen-fixing Cyanobacteria.</title>
        <authorList>
            <person name="Bandyopadhyay A."/>
            <person name="Elvitigala T."/>
            <person name="Welsh E."/>
            <person name="Stockel J."/>
            <person name="Liberton M."/>
            <person name="Min H."/>
            <person name="Sherman L.A."/>
            <person name="Pakrasi H.B."/>
        </authorList>
    </citation>
    <scope>NUCLEOTIDE SEQUENCE [LARGE SCALE GENOMIC DNA]</scope>
    <source>
        <strain evidence="15">PCC 8801</strain>
    </source>
</reference>
<keyword evidence="8" id="KW-0902">Two-component regulatory system</keyword>
<feature type="coiled-coil region" evidence="9">
    <location>
        <begin position="375"/>
        <end position="402"/>
    </location>
</feature>
<evidence type="ECO:0000256" key="1">
    <source>
        <dbReference type="ARBA" id="ARBA00004370"/>
    </source>
</evidence>
<gene>
    <name evidence="14" type="ordered locus">PCC8801_1005</name>
</gene>
<evidence type="ECO:0000259" key="11">
    <source>
        <dbReference type="PROSITE" id="PS50112"/>
    </source>
</evidence>
<dbReference type="PANTHER" id="PTHR43156:SF2">
    <property type="entry name" value="STAGE II SPORULATION PROTEIN E"/>
    <property type="match status" value="1"/>
</dbReference>
<dbReference type="GO" id="GO:0016301">
    <property type="term" value="F:kinase activity"/>
    <property type="evidence" value="ECO:0007669"/>
    <property type="project" value="UniProtKB-KW"/>
</dbReference>
<keyword evidence="6" id="KW-0378">Hydrolase</keyword>
<name>B7K0U0_RIPO1</name>
<feature type="transmembrane region" description="Helical" evidence="10">
    <location>
        <begin position="169"/>
        <end position="195"/>
    </location>
</feature>
<feature type="domain" description="PAC" evidence="12">
    <location>
        <begin position="328"/>
        <end position="380"/>
    </location>
</feature>
<dbReference type="InterPro" id="IPR003660">
    <property type="entry name" value="HAMP_dom"/>
</dbReference>
<evidence type="ECO:0000259" key="12">
    <source>
        <dbReference type="PROSITE" id="PS50113"/>
    </source>
</evidence>
<feature type="domain" description="PAS" evidence="11">
    <location>
        <begin position="256"/>
        <end position="311"/>
    </location>
</feature>
<dbReference type="Pfam" id="PF13426">
    <property type="entry name" value="PAS_9"/>
    <property type="match status" value="1"/>
</dbReference>
<evidence type="ECO:0000313" key="14">
    <source>
        <dbReference type="EMBL" id="ACK65081.1"/>
    </source>
</evidence>
<keyword evidence="10" id="KW-0812">Transmembrane</keyword>
<dbReference type="InterPro" id="IPR035965">
    <property type="entry name" value="PAS-like_dom_sf"/>
</dbReference>
<evidence type="ECO:0000256" key="9">
    <source>
        <dbReference type="SAM" id="Coils"/>
    </source>
</evidence>
<dbReference type="GO" id="GO:0016020">
    <property type="term" value="C:membrane"/>
    <property type="evidence" value="ECO:0007669"/>
    <property type="project" value="UniProtKB-SubCell"/>
</dbReference>
<dbReference type="SUPFAM" id="SSF103190">
    <property type="entry name" value="Sensory domain-like"/>
    <property type="match status" value="1"/>
</dbReference>
<evidence type="ECO:0000259" key="13">
    <source>
        <dbReference type="PROSITE" id="PS50885"/>
    </source>
</evidence>
<dbReference type="Gene3D" id="3.60.40.10">
    <property type="entry name" value="PPM-type phosphatase domain"/>
    <property type="match status" value="1"/>
</dbReference>
<dbReference type="InterPro" id="IPR029151">
    <property type="entry name" value="Sensor-like_sf"/>
</dbReference>
<protein>
    <submittedName>
        <fullName evidence="14">Putative PAS/PAC sensor protein</fullName>
    </submittedName>
</protein>
<sequence>MKISRLVKQTLIFAALVFAVIGISLSIFSVWNLSQNLLYEYENKGSAMTRTIAGFTSEIIFDENHETIQALVDSFVDIEGLAYILVQDQTGAIIAHTFSPGIPKFFQDHEKYKLNQINQKNYRFTQQTKIEKLTIPEIGPIIDVELPILGLAGGDIHLGLSRHIINQKIWLATIEQVIIITILFILTAIAAYMVVKQISQDLNKLIKGVNRVQLGDYGVTISVNDTNEIGLLANAFNSMVAEIRHYAQHLNKSVQELSDIKYALDQSAIIAITNVHGTIIKTNDRMSEISGYSEQELLGNNHRMLKSGYHPPEFFADLWSTITRGEIWQGEIKNKAKDGRYYWVDTTIVPFKNEMREIFQFLSLQNEITTRKEFEESLEENVRKRTEQLAQANEEITMLNVQLKTENFRMGAELNLLRQMQQLILPKAEEISVIEELDIAGFMEPASEVGGDYYDVLYTDGVVTLGIGDVAGHGLESGILMVMIQTAVRTLTEIKEADPVKFLSTLNRTIYNNIQRMNSDKNLSLAVLNYTAGQLRITGQHEETLIVRSDGKIERINTMDLGFPIGLDHDITQFIDQVLIELNPGDGVVLYTDGITEAKDINKNQYGLERLCRIISENWNKSAQQIEEAVIDDLLNHIGQQKVFDDLTLVVVKQKKILDDAEWIIDN</sequence>
<keyword evidence="2" id="KW-0597">Phosphoprotein</keyword>
<keyword evidence="9" id="KW-0175">Coiled coil</keyword>
<dbReference type="CDD" id="cd00130">
    <property type="entry name" value="PAS"/>
    <property type="match status" value="1"/>
</dbReference>
<dbReference type="Proteomes" id="UP000008204">
    <property type="component" value="Chromosome"/>
</dbReference>
<evidence type="ECO:0000256" key="8">
    <source>
        <dbReference type="ARBA" id="ARBA00023012"/>
    </source>
</evidence>
<keyword evidence="4" id="KW-0547">Nucleotide-binding</keyword>
<dbReference type="AlphaFoldDB" id="B7K0U0"/>
<dbReference type="OrthoDB" id="9802500at2"/>
<dbReference type="RefSeq" id="WP_012594356.1">
    <property type="nucleotide sequence ID" value="NC_011726.1"/>
</dbReference>
<dbReference type="NCBIfam" id="TIGR00229">
    <property type="entry name" value="sensory_box"/>
    <property type="match status" value="1"/>
</dbReference>
<accession>B7K0U0</accession>
<evidence type="ECO:0000256" key="6">
    <source>
        <dbReference type="ARBA" id="ARBA00022801"/>
    </source>
</evidence>
<keyword evidence="10" id="KW-0472">Membrane</keyword>
<dbReference type="GO" id="GO:0016791">
    <property type="term" value="F:phosphatase activity"/>
    <property type="evidence" value="ECO:0007669"/>
    <property type="project" value="TreeGrafter"/>
</dbReference>
<dbReference type="KEGG" id="cyp:PCC8801_1005"/>
<evidence type="ECO:0000256" key="3">
    <source>
        <dbReference type="ARBA" id="ARBA00022679"/>
    </source>
</evidence>
<dbReference type="EMBL" id="CP001287">
    <property type="protein sequence ID" value="ACK65081.1"/>
    <property type="molecule type" value="Genomic_DNA"/>
</dbReference>
<dbReference type="GO" id="GO:0000160">
    <property type="term" value="P:phosphorelay signal transduction system"/>
    <property type="evidence" value="ECO:0007669"/>
    <property type="project" value="UniProtKB-KW"/>
</dbReference>
<dbReference type="InterPro" id="IPR000700">
    <property type="entry name" value="PAS-assoc_C"/>
</dbReference>
<evidence type="ECO:0000256" key="7">
    <source>
        <dbReference type="ARBA" id="ARBA00022840"/>
    </source>
</evidence>
<evidence type="ECO:0000256" key="5">
    <source>
        <dbReference type="ARBA" id="ARBA00022777"/>
    </source>
</evidence>
<dbReference type="PROSITE" id="PS50112">
    <property type="entry name" value="PAS"/>
    <property type="match status" value="1"/>
</dbReference>
<dbReference type="Pfam" id="PF07228">
    <property type="entry name" value="SpoIIE"/>
    <property type="match status" value="1"/>
</dbReference>
<dbReference type="CDD" id="cd06225">
    <property type="entry name" value="HAMP"/>
    <property type="match status" value="1"/>
</dbReference>
<comment type="subcellular location">
    <subcellularLocation>
        <location evidence="1">Membrane</location>
    </subcellularLocation>
</comment>
<feature type="domain" description="HAMP" evidence="13">
    <location>
        <begin position="196"/>
        <end position="248"/>
    </location>
</feature>
<dbReference type="InterPro" id="IPR036457">
    <property type="entry name" value="PPM-type-like_dom_sf"/>
</dbReference>
<dbReference type="SUPFAM" id="SSF55785">
    <property type="entry name" value="PYP-like sensor domain (PAS domain)"/>
    <property type="match status" value="1"/>
</dbReference>
<dbReference type="Pfam" id="PF00672">
    <property type="entry name" value="HAMP"/>
    <property type="match status" value="1"/>
</dbReference>
<evidence type="ECO:0000256" key="2">
    <source>
        <dbReference type="ARBA" id="ARBA00022553"/>
    </source>
</evidence>
<dbReference type="SMART" id="SM00331">
    <property type="entry name" value="PP2C_SIG"/>
    <property type="match status" value="1"/>
</dbReference>
<dbReference type="GO" id="GO:0005524">
    <property type="term" value="F:ATP binding"/>
    <property type="evidence" value="ECO:0007669"/>
    <property type="project" value="UniProtKB-KW"/>
</dbReference>